<comment type="caution">
    <text evidence="2">The sequence shown here is derived from an EMBL/GenBank/DDBJ whole genome shotgun (WGS) entry which is preliminary data.</text>
</comment>
<evidence type="ECO:0000313" key="2">
    <source>
        <dbReference type="EMBL" id="CAI2368530.1"/>
    </source>
</evidence>
<dbReference type="AlphaFoldDB" id="A0AAD1XBU2"/>
<name>A0AAD1XBU2_EUPCR</name>
<dbReference type="Gene3D" id="3.40.50.1820">
    <property type="entry name" value="alpha/beta hydrolase"/>
    <property type="match status" value="1"/>
</dbReference>
<dbReference type="InterPro" id="IPR029058">
    <property type="entry name" value="AB_hydrolase_fold"/>
</dbReference>
<evidence type="ECO:0000313" key="3">
    <source>
        <dbReference type="Proteomes" id="UP001295684"/>
    </source>
</evidence>
<keyword evidence="3" id="KW-1185">Reference proteome</keyword>
<dbReference type="PANTHER" id="PTHR43798">
    <property type="entry name" value="MONOACYLGLYCEROL LIPASE"/>
    <property type="match status" value="1"/>
</dbReference>
<organism evidence="2 3">
    <name type="scientific">Euplotes crassus</name>
    <dbReference type="NCBI Taxonomy" id="5936"/>
    <lineage>
        <taxon>Eukaryota</taxon>
        <taxon>Sar</taxon>
        <taxon>Alveolata</taxon>
        <taxon>Ciliophora</taxon>
        <taxon>Intramacronucleata</taxon>
        <taxon>Spirotrichea</taxon>
        <taxon>Hypotrichia</taxon>
        <taxon>Euplotida</taxon>
        <taxon>Euplotidae</taxon>
        <taxon>Moneuplotes</taxon>
    </lineage>
</organism>
<dbReference type="InterPro" id="IPR000073">
    <property type="entry name" value="AB_hydrolase_1"/>
</dbReference>
<sequence length="424" mass="49695">MENNLDIEPYNKDYWYPDSHEFIRKAECSPEAYAFARSRVATSSLANDVTTGKEWNKFKIIPDEYKTVELTNGSLEYIDNDPEGKLNDALPMVFIHGFLGHAFEFKPYLDYFADKVRCISISVLGLEKHFDKPKDLNDVSIKNYMDLIVEFVTEKLKFKRIVLVGHSFGGIFSNAFCYYKEELVAGVSFNAISNISSHLGFLAYTQSSYGIMYQMCDEDWKNLPDLNDRDFQKKYQEIANKQVEDYYLDHQTSEDGKTTYFHYSIPEDPYESIVSFCYTRTFLRASFGHYLPNLFKMFTWGEKDFVADTTRVYQSVYEYNKGTRQIKTNSQFLQPIKGVDYWSASKEVKTRLFGSEEVFELKLKHIVEDNEYLHEAQIGHCHGFEDERHNVHTKRYKYLIPALEKYYLDVCLVEELKGKQQAKI</sequence>
<gene>
    <name evidence="2" type="ORF">ECRASSUSDP1_LOCUS9823</name>
</gene>
<dbReference type="EMBL" id="CAMPGE010009663">
    <property type="protein sequence ID" value="CAI2368530.1"/>
    <property type="molecule type" value="Genomic_DNA"/>
</dbReference>
<evidence type="ECO:0000259" key="1">
    <source>
        <dbReference type="Pfam" id="PF00561"/>
    </source>
</evidence>
<dbReference type="SUPFAM" id="SSF53474">
    <property type="entry name" value="alpha/beta-Hydrolases"/>
    <property type="match status" value="1"/>
</dbReference>
<proteinExistence type="predicted"/>
<dbReference type="Pfam" id="PF00561">
    <property type="entry name" value="Abhydrolase_1"/>
    <property type="match status" value="1"/>
</dbReference>
<accession>A0AAD1XBU2</accession>
<dbReference type="Proteomes" id="UP001295684">
    <property type="component" value="Unassembled WGS sequence"/>
</dbReference>
<reference evidence="2" key="1">
    <citation type="submission" date="2023-07" db="EMBL/GenBank/DDBJ databases">
        <authorList>
            <consortium name="AG Swart"/>
            <person name="Singh M."/>
            <person name="Singh A."/>
            <person name="Seah K."/>
            <person name="Emmerich C."/>
        </authorList>
    </citation>
    <scope>NUCLEOTIDE SEQUENCE</scope>
    <source>
        <strain evidence="2">DP1</strain>
    </source>
</reference>
<protein>
    <recommendedName>
        <fullName evidence="1">AB hydrolase-1 domain-containing protein</fullName>
    </recommendedName>
</protein>
<feature type="domain" description="AB hydrolase-1" evidence="1">
    <location>
        <begin position="91"/>
        <end position="195"/>
    </location>
</feature>
<dbReference type="InterPro" id="IPR050266">
    <property type="entry name" value="AB_hydrolase_sf"/>
</dbReference>